<evidence type="ECO:0000259" key="1">
    <source>
        <dbReference type="Pfam" id="PF13961"/>
    </source>
</evidence>
<comment type="caution">
    <text evidence="2">The sequence shown here is derived from an EMBL/GenBank/DDBJ whole genome shotgun (WGS) entry which is preliminary data.</text>
</comment>
<dbReference type="InterPro" id="IPR025314">
    <property type="entry name" value="DUF4219"/>
</dbReference>
<reference evidence="2" key="1">
    <citation type="journal article" date="2022" name="Int. J. Mol. Sci.">
        <title>Draft Genome of Tanacetum Coccineum: Genomic Comparison of Closely Related Tanacetum-Family Plants.</title>
        <authorList>
            <person name="Yamashiro T."/>
            <person name="Shiraishi A."/>
            <person name="Nakayama K."/>
            <person name="Satake H."/>
        </authorList>
    </citation>
    <scope>NUCLEOTIDE SEQUENCE</scope>
</reference>
<evidence type="ECO:0000313" key="2">
    <source>
        <dbReference type="EMBL" id="GJT77998.1"/>
    </source>
</evidence>
<dbReference type="Proteomes" id="UP001151760">
    <property type="component" value="Unassembled WGS sequence"/>
</dbReference>
<sequence length="98" mass="11352">MLAGTSQPKDTNLTFQCLILTSTNYTIWRMRMEVLLGKPRVWDVVDPGLVDAQKNNIVKGVLFQSISEYLILQIGNLKTRKEMWEAIKTRNLWADRVK</sequence>
<organism evidence="2 3">
    <name type="scientific">Tanacetum coccineum</name>
    <dbReference type="NCBI Taxonomy" id="301880"/>
    <lineage>
        <taxon>Eukaryota</taxon>
        <taxon>Viridiplantae</taxon>
        <taxon>Streptophyta</taxon>
        <taxon>Embryophyta</taxon>
        <taxon>Tracheophyta</taxon>
        <taxon>Spermatophyta</taxon>
        <taxon>Magnoliopsida</taxon>
        <taxon>eudicotyledons</taxon>
        <taxon>Gunneridae</taxon>
        <taxon>Pentapetalae</taxon>
        <taxon>asterids</taxon>
        <taxon>campanulids</taxon>
        <taxon>Asterales</taxon>
        <taxon>Asteraceae</taxon>
        <taxon>Asteroideae</taxon>
        <taxon>Anthemideae</taxon>
        <taxon>Anthemidinae</taxon>
        <taxon>Tanacetum</taxon>
    </lineage>
</organism>
<name>A0ABQ5GQQ3_9ASTR</name>
<keyword evidence="3" id="KW-1185">Reference proteome</keyword>
<feature type="domain" description="DUF4219" evidence="1">
    <location>
        <begin position="20"/>
        <end position="45"/>
    </location>
</feature>
<gene>
    <name evidence="2" type="ORF">Tco_1044723</name>
</gene>
<accession>A0ABQ5GQQ3</accession>
<dbReference type="Pfam" id="PF13961">
    <property type="entry name" value="DUF4219"/>
    <property type="match status" value="1"/>
</dbReference>
<evidence type="ECO:0000313" key="3">
    <source>
        <dbReference type="Proteomes" id="UP001151760"/>
    </source>
</evidence>
<protein>
    <submittedName>
        <fullName evidence="2">Uncharacterized mitochondrial protein-like protein</fullName>
    </submittedName>
</protein>
<reference evidence="2" key="2">
    <citation type="submission" date="2022-01" db="EMBL/GenBank/DDBJ databases">
        <authorList>
            <person name="Yamashiro T."/>
            <person name="Shiraishi A."/>
            <person name="Satake H."/>
            <person name="Nakayama K."/>
        </authorList>
    </citation>
    <scope>NUCLEOTIDE SEQUENCE</scope>
</reference>
<dbReference type="EMBL" id="BQNB010018763">
    <property type="protein sequence ID" value="GJT77998.1"/>
    <property type="molecule type" value="Genomic_DNA"/>
</dbReference>
<proteinExistence type="predicted"/>